<proteinExistence type="predicted"/>
<keyword evidence="4" id="KW-1185">Reference proteome</keyword>
<evidence type="ECO:0000313" key="4">
    <source>
        <dbReference type="Proteomes" id="UP000186817"/>
    </source>
</evidence>
<accession>A0A1Q9DGC4</accession>
<organism evidence="3 4">
    <name type="scientific">Symbiodinium microadriaticum</name>
    <name type="common">Dinoflagellate</name>
    <name type="synonym">Zooxanthella microadriatica</name>
    <dbReference type="NCBI Taxonomy" id="2951"/>
    <lineage>
        <taxon>Eukaryota</taxon>
        <taxon>Sar</taxon>
        <taxon>Alveolata</taxon>
        <taxon>Dinophyceae</taxon>
        <taxon>Suessiales</taxon>
        <taxon>Symbiodiniaceae</taxon>
        <taxon>Symbiodinium</taxon>
    </lineage>
</organism>
<name>A0A1Q9DGC4_SYMMI</name>
<dbReference type="OrthoDB" id="423918at2759"/>
<feature type="compositionally biased region" description="Acidic residues" evidence="1">
    <location>
        <begin position="80"/>
        <end position="94"/>
    </location>
</feature>
<feature type="domain" description="Lysine-specific metallo-endopeptidase" evidence="2">
    <location>
        <begin position="135"/>
        <end position="286"/>
    </location>
</feature>
<dbReference type="AlphaFoldDB" id="A0A1Q9DGC4"/>
<keyword evidence="3" id="KW-0378">Hydrolase</keyword>
<feature type="compositionally biased region" description="Polar residues" evidence="1">
    <location>
        <begin position="727"/>
        <end position="738"/>
    </location>
</feature>
<dbReference type="Gene3D" id="3.40.390.10">
    <property type="entry name" value="Collagenase (Catalytic Domain)"/>
    <property type="match status" value="1"/>
</dbReference>
<dbReference type="GO" id="GO:0004222">
    <property type="term" value="F:metalloendopeptidase activity"/>
    <property type="evidence" value="ECO:0007669"/>
    <property type="project" value="InterPro"/>
</dbReference>
<dbReference type="InterPro" id="IPR029463">
    <property type="entry name" value="Lys_MEP"/>
</dbReference>
<evidence type="ECO:0000259" key="2">
    <source>
        <dbReference type="SMART" id="SM01351"/>
    </source>
</evidence>
<comment type="caution">
    <text evidence="3">The sequence shown here is derived from an EMBL/GenBank/DDBJ whole genome shotgun (WGS) entry which is preliminary data.</text>
</comment>
<dbReference type="InterPro" id="IPR024079">
    <property type="entry name" value="MetalloPept_cat_dom_sf"/>
</dbReference>
<dbReference type="GO" id="GO:0006508">
    <property type="term" value="P:proteolysis"/>
    <property type="evidence" value="ECO:0007669"/>
    <property type="project" value="UniProtKB-KW"/>
</dbReference>
<dbReference type="SUPFAM" id="SSF55486">
    <property type="entry name" value="Metalloproteases ('zincins'), catalytic domain"/>
    <property type="match status" value="1"/>
</dbReference>
<sequence>MATISVFDWTCLIRPPLLLERACAIIRFALGAQAPEFEMPQAMDEQQVPEKVDYHLWEMVERVANLFRIYPTERPGASSSEDDDEDEDEDDEQESVAGFLQTASGMTPSQARLNKQKEELAKAYMGIVIRAFSSRQTQAQMSRWFGTRAFSDQPSRKEILRVLNSVDHMISNVVYVYPGPKCKPNTYAYVYPQAYTCNEGKQTSRPCTTMRRSKKYVFYLCPLYFQRPAEMVETLVHEGSHHATAFTDDVDFEGGTAYGRSTCQKLARADPALALKNADNFCYYIQDTATQTSDSRPAAGPDGSGCPSFASVSHPDRDGDCKCPQSKQCFYEGSLGCPFSYTATKNTYSPAYFTAQCKTCTCETKIETTTTTTTTALAIGAAKSRCPAFAAVRTPDSEGDCSCYGQMVCTFRGDVGCPYARTHQTGRYSDLYFHSSCSECLCARRPAKPIWKEASRCPSSALTRAPDSEGDCHCPRYHLCSYENETGCPVAAGPTLHSHRYFDVNCTGCWAADIAIRTCGATFFENSSKKSIKGRVGLRKDLSGNTYGSVPISAISSFAQPQVHMTVAKAAKLLGFDNQEELRKFSAPLLKQAGMEPLVSGSTVGAQLFNRLAASVKKDQATMEDIQEFIKQRQIEQGEHLYERDELCYKKGQGFTKGLHPSADVFEDEEEQPDGAPQQSACDKGDEATECDPAVPELGDDSPCENRAMGSPPYSHGDVDPEAPTSPVCSENDGTSPASEEYKLGEEDGEEQGDVPVACDKEGLNRVPEPVGEPSKLTAQQRPRLHELLRTRDSEGRVPYGLDRYADDDAMWAAYRQGMKASYRAHRKRKRADGTWD</sequence>
<keyword evidence="3" id="KW-0645">Protease</keyword>
<dbReference type="Pfam" id="PF14521">
    <property type="entry name" value="Aspzincin_M35"/>
    <property type="match status" value="1"/>
</dbReference>
<evidence type="ECO:0000313" key="3">
    <source>
        <dbReference type="EMBL" id="OLP94228.1"/>
    </source>
</evidence>
<dbReference type="Proteomes" id="UP000186817">
    <property type="component" value="Unassembled WGS sequence"/>
</dbReference>
<gene>
    <name evidence="3" type="primary">eprA1</name>
    <name evidence="3" type="ORF">AK812_SmicGene23777</name>
</gene>
<dbReference type="SMART" id="SM01351">
    <property type="entry name" value="Aspzincin_M35"/>
    <property type="match status" value="1"/>
</dbReference>
<evidence type="ECO:0000256" key="1">
    <source>
        <dbReference type="SAM" id="MobiDB-lite"/>
    </source>
</evidence>
<feature type="region of interest" description="Disordered" evidence="1">
    <location>
        <begin position="73"/>
        <end position="96"/>
    </location>
</feature>
<protein>
    <submittedName>
        <fullName evidence="3">Extracellular protease</fullName>
    </submittedName>
</protein>
<dbReference type="EMBL" id="LSRX01000552">
    <property type="protein sequence ID" value="OLP94228.1"/>
    <property type="molecule type" value="Genomic_DNA"/>
</dbReference>
<feature type="region of interest" description="Disordered" evidence="1">
    <location>
        <begin position="666"/>
        <end position="783"/>
    </location>
</feature>
<reference evidence="3 4" key="1">
    <citation type="submission" date="2016-02" db="EMBL/GenBank/DDBJ databases">
        <title>Genome analysis of coral dinoflagellate symbionts highlights evolutionary adaptations to a symbiotic lifestyle.</title>
        <authorList>
            <person name="Aranda M."/>
            <person name="Li Y."/>
            <person name="Liew Y.J."/>
            <person name="Baumgarten S."/>
            <person name="Simakov O."/>
            <person name="Wilson M."/>
            <person name="Piel J."/>
            <person name="Ashoor H."/>
            <person name="Bougouffa S."/>
            <person name="Bajic V.B."/>
            <person name="Ryu T."/>
            <person name="Ravasi T."/>
            <person name="Bayer T."/>
            <person name="Micklem G."/>
            <person name="Kim H."/>
            <person name="Bhak J."/>
            <person name="Lajeunesse T.C."/>
            <person name="Voolstra C.R."/>
        </authorList>
    </citation>
    <scope>NUCLEOTIDE SEQUENCE [LARGE SCALE GENOMIC DNA]</scope>
    <source>
        <strain evidence="3 4">CCMP2467</strain>
    </source>
</reference>